<dbReference type="OrthoDB" id="123178at2"/>
<dbReference type="RefSeq" id="WP_005311325.1">
    <property type="nucleotide sequence ID" value="NZ_CP011340.1"/>
</dbReference>
<dbReference type="GeneID" id="97236720"/>
<protein>
    <submittedName>
        <fullName evidence="2">Uncharacterized protein</fullName>
    </submittedName>
</protein>
<feature type="region of interest" description="Disordered" evidence="1">
    <location>
        <begin position="1"/>
        <end position="115"/>
    </location>
</feature>
<sequence>MEREHTPRPAESGLSTDDIAAPLERDTGRGPEAQSPEFPGGTAEVRPEADASTSTAPEVTPEADAAPTAPGATPEADVSPTGASAVSEETEPAPDASAREEVPQLLTSEDEEGFRTRWQEIQNRFVDDPREAVHEADGLVADVMQTLASTFSQHKQDLEGQWSQGDEADTEDLRMALRKYRSFFNRLLSS</sequence>
<name>A0A0M4DQL9_STRPR</name>
<evidence type="ECO:0000313" key="2">
    <source>
        <dbReference type="EMBL" id="ALC20545.1"/>
    </source>
</evidence>
<evidence type="ECO:0000313" key="3">
    <source>
        <dbReference type="Proteomes" id="UP000060513"/>
    </source>
</evidence>
<feature type="compositionally biased region" description="Low complexity" evidence="1">
    <location>
        <begin position="55"/>
        <end position="76"/>
    </location>
</feature>
<dbReference type="EMBL" id="CP011340">
    <property type="protein sequence ID" value="ALC20545.1"/>
    <property type="molecule type" value="Genomic_DNA"/>
</dbReference>
<evidence type="ECO:0000256" key="1">
    <source>
        <dbReference type="SAM" id="MobiDB-lite"/>
    </source>
</evidence>
<gene>
    <name evidence="2" type="ORF">SPRI_2239</name>
</gene>
<dbReference type="OMA" id="LEGQWNR"/>
<accession>A0A0M4DQL9</accession>
<dbReference type="PATRIC" id="fig|38300.4.peg.2367"/>
<dbReference type="KEGG" id="spri:SPRI_2239"/>
<proteinExistence type="predicted"/>
<dbReference type="AlphaFoldDB" id="A0A0M4DQL9"/>
<dbReference type="STRING" id="38300.SPRI_2239"/>
<dbReference type="Proteomes" id="UP000060513">
    <property type="component" value="Chromosome"/>
</dbReference>
<organism evidence="2">
    <name type="scientific">Streptomyces pristinaespiralis</name>
    <dbReference type="NCBI Taxonomy" id="38300"/>
    <lineage>
        <taxon>Bacteria</taxon>
        <taxon>Bacillati</taxon>
        <taxon>Actinomycetota</taxon>
        <taxon>Actinomycetes</taxon>
        <taxon>Kitasatosporales</taxon>
        <taxon>Streptomycetaceae</taxon>
        <taxon>Streptomyces</taxon>
    </lineage>
</organism>
<reference evidence="2 3" key="1">
    <citation type="submission" date="2015-08" db="EMBL/GenBank/DDBJ databases">
        <title>Genome sequence of the pristinamycin over-producing bacterium Streptomyces pristinaespiralis HCCB10218.</title>
        <authorList>
            <person name="Tian J."/>
            <person name="Yang J."/>
            <person name="Li L."/>
            <person name="Ruan L."/>
            <person name="Wei W."/>
            <person name="Zheng G."/>
            <person name="Wei Z."/>
            <person name="Yang S."/>
            <person name="Ge M."/>
            <person name="Jiang W."/>
            <person name="Lu Y."/>
        </authorList>
    </citation>
    <scope>NUCLEOTIDE SEQUENCE [LARGE SCALE GENOMIC DNA]</scope>
    <source>
        <strain evidence="2 3">HCCB 10218</strain>
    </source>
</reference>